<dbReference type="AlphaFoldDB" id="A0A3F3MNJ1"/>
<keyword evidence="1" id="KW-0812">Transmembrane</keyword>
<proteinExistence type="predicted"/>
<accession>A0A3F3MNJ1</accession>
<dbReference type="Proteomes" id="UP000248662">
    <property type="component" value="Unassembled WGS sequence"/>
</dbReference>
<keyword evidence="1" id="KW-0472">Membrane</keyword>
<reference evidence="2 3" key="1">
    <citation type="submission" date="2018-06" db="EMBL/GenBank/DDBJ databases">
        <title>Carbapenemase-producing Acinetobacter spp. from environmental sources in an hospital from French Polynesia.</title>
        <authorList>
            <person name="Bonnin R.A."/>
            <person name="Levy M."/>
            <person name="Cuzon G."/>
            <person name="Dortet L."/>
            <person name="Naas T."/>
        </authorList>
    </citation>
    <scope>NUCLEOTIDE SEQUENCE [LARGE SCALE GENOMIC DNA]</scope>
    <source>
        <strain evidence="2 3">R10</strain>
    </source>
</reference>
<feature type="transmembrane region" description="Helical" evidence="1">
    <location>
        <begin position="45"/>
        <end position="66"/>
    </location>
</feature>
<evidence type="ECO:0000313" key="3">
    <source>
        <dbReference type="Proteomes" id="UP000248662"/>
    </source>
</evidence>
<protein>
    <submittedName>
        <fullName evidence="2">Uncharacterized protein</fullName>
    </submittedName>
</protein>
<dbReference type="EMBL" id="QKWF01000082">
    <property type="protein sequence ID" value="PZM17574.1"/>
    <property type="molecule type" value="Genomic_DNA"/>
</dbReference>
<sequence length="67" mass="7762">MAISLNKYGNFLKFFLVISCVYLVCFMPQDALLLEILVDFTKFQVVAFLYSSFLCGLSSFLNFTIWK</sequence>
<organism evidence="2 3">
    <name type="scientific">Acinetobacter baumannii</name>
    <dbReference type="NCBI Taxonomy" id="470"/>
    <lineage>
        <taxon>Bacteria</taxon>
        <taxon>Pseudomonadati</taxon>
        <taxon>Pseudomonadota</taxon>
        <taxon>Gammaproteobacteria</taxon>
        <taxon>Moraxellales</taxon>
        <taxon>Moraxellaceae</taxon>
        <taxon>Acinetobacter</taxon>
        <taxon>Acinetobacter calcoaceticus/baumannii complex</taxon>
    </lineage>
</organism>
<comment type="caution">
    <text evidence="2">The sequence shown here is derived from an EMBL/GenBank/DDBJ whole genome shotgun (WGS) entry which is preliminary data.</text>
</comment>
<keyword evidence="1" id="KW-1133">Transmembrane helix</keyword>
<name>A0A3F3MNJ1_ACIBA</name>
<evidence type="ECO:0000313" key="2">
    <source>
        <dbReference type="EMBL" id="PZM17574.1"/>
    </source>
</evidence>
<evidence type="ECO:0000256" key="1">
    <source>
        <dbReference type="SAM" id="Phobius"/>
    </source>
</evidence>
<feature type="transmembrane region" description="Helical" evidence="1">
    <location>
        <begin position="12"/>
        <end position="33"/>
    </location>
</feature>
<gene>
    <name evidence="2" type="ORF">DOL94_08680</name>
</gene>